<reference evidence="3 4" key="1">
    <citation type="submission" date="2015-03" db="EMBL/GenBank/DDBJ databases">
        <title>Genomics and transcriptomics of the oil-accumulating basidiomycete yeast T. oleaginosus allow insights into substrate utilization and the diverse evolutionary trajectories of mating systems in fungi.</title>
        <authorList>
            <consortium name="DOE Joint Genome Institute"/>
            <person name="Kourist R."/>
            <person name="Kracht O."/>
            <person name="Bracharz F."/>
            <person name="Lipzen A."/>
            <person name="Nolan M."/>
            <person name="Ohm R."/>
            <person name="Grigoriev I."/>
            <person name="Sun S."/>
            <person name="Heitman J."/>
            <person name="Bruck T."/>
            <person name="Nowrousian M."/>
        </authorList>
    </citation>
    <scope>NUCLEOTIDE SEQUENCE [LARGE SCALE GENOMIC DNA]</scope>
    <source>
        <strain evidence="3 4">IBC0246</strain>
    </source>
</reference>
<keyword evidence="4" id="KW-1185">Reference proteome</keyword>
<dbReference type="Pfam" id="PF22041">
    <property type="entry name" value="GST_C_7"/>
    <property type="match status" value="1"/>
</dbReference>
<name>A0A0J0XRQ1_9TREE</name>
<evidence type="ECO:0000313" key="4">
    <source>
        <dbReference type="Proteomes" id="UP000053611"/>
    </source>
</evidence>
<dbReference type="Proteomes" id="UP000053611">
    <property type="component" value="Unassembled WGS sequence"/>
</dbReference>
<dbReference type="InterPro" id="IPR036282">
    <property type="entry name" value="Glutathione-S-Trfase_C_sf"/>
</dbReference>
<dbReference type="EMBL" id="KQ087192">
    <property type="protein sequence ID" value="KLT43757.1"/>
    <property type="molecule type" value="Genomic_DNA"/>
</dbReference>
<dbReference type="InterPro" id="IPR004045">
    <property type="entry name" value="Glutathione_S-Trfase_N"/>
</dbReference>
<dbReference type="SUPFAM" id="SSF47616">
    <property type="entry name" value="GST C-terminal domain-like"/>
    <property type="match status" value="1"/>
</dbReference>
<dbReference type="GeneID" id="28983284"/>
<evidence type="ECO:0000259" key="2">
    <source>
        <dbReference type="Pfam" id="PF22041"/>
    </source>
</evidence>
<dbReference type="STRING" id="879819.A0A0J0XRQ1"/>
<dbReference type="Pfam" id="PF13417">
    <property type="entry name" value="GST_N_3"/>
    <property type="match status" value="1"/>
</dbReference>
<protein>
    <submittedName>
        <fullName evidence="3">Uncharacterized protein</fullName>
    </submittedName>
</protein>
<feature type="domain" description="GST N-terminal" evidence="1">
    <location>
        <begin position="32"/>
        <end position="88"/>
    </location>
</feature>
<sequence>MTQEYTVYGLAARSRGPNVSSFVHITMSDMAILGIHYNVVPLTFPVIRSRLAQETGNQQVTVPTMITPDGYVTDSWEIAQWLEKKHGLRDRTLFPAGIDRSTDVWMQTRLAPAMRPLFRPGFWAMQDGASRDYFLTTKYMGDEAALARDIANIQDPRAAATVSAGVRRVLGEFERKLGETDGPFVHGHKPSHADSAVFGWYLSGQVSRDANYDAWCSDENPRVGRWVEAMERATSIVPGY</sequence>
<dbReference type="Gene3D" id="3.40.30.10">
    <property type="entry name" value="Glutaredoxin"/>
    <property type="match status" value="1"/>
</dbReference>
<evidence type="ECO:0000259" key="1">
    <source>
        <dbReference type="Pfam" id="PF13417"/>
    </source>
</evidence>
<feature type="domain" description="Glutathione S-transferase UstS-like C-terminal" evidence="2">
    <location>
        <begin position="105"/>
        <end position="232"/>
    </location>
</feature>
<dbReference type="SUPFAM" id="SSF52833">
    <property type="entry name" value="Thioredoxin-like"/>
    <property type="match status" value="1"/>
</dbReference>
<dbReference type="InterPro" id="IPR054416">
    <property type="entry name" value="GST_UstS-like_C"/>
</dbReference>
<dbReference type="RefSeq" id="XP_018280248.1">
    <property type="nucleotide sequence ID" value="XM_018422681.1"/>
</dbReference>
<dbReference type="OrthoDB" id="4951845at2759"/>
<proteinExistence type="predicted"/>
<organism evidence="3 4">
    <name type="scientific">Cutaneotrichosporon oleaginosum</name>
    <dbReference type="NCBI Taxonomy" id="879819"/>
    <lineage>
        <taxon>Eukaryota</taxon>
        <taxon>Fungi</taxon>
        <taxon>Dikarya</taxon>
        <taxon>Basidiomycota</taxon>
        <taxon>Agaricomycotina</taxon>
        <taxon>Tremellomycetes</taxon>
        <taxon>Trichosporonales</taxon>
        <taxon>Trichosporonaceae</taxon>
        <taxon>Cutaneotrichosporon</taxon>
    </lineage>
</organism>
<accession>A0A0J0XRQ1</accession>
<evidence type="ECO:0000313" key="3">
    <source>
        <dbReference type="EMBL" id="KLT43757.1"/>
    </source>
</evidence>
<dbReference type="AlphaFoldDB" id="A0A0J0XRQ1"/>
<dbReference type="InterPro" id="IPR036249">
    <property type="entry name" value="Thioredoxin-like_sf"/>
</dbReference>
<dbReference type="Gene3D" id="1.20.1050.10">
    <property type="match status" value="1"/>
</dbReference>
<gene>
    <name evidence="3" type="ORF">CC85DRAFT_284268</name>
</gene>